<dbReference type="InterPro" id="IPR005135">
    <property type="entry name" value="Endo/exonuclease/phosphatase"/>
</dbReference>
<dbReference type="EMBL" id="QHLY01000007">
    <property type="protein sequence ID" value="PXA70769.1"/>
    <property type="molecule type" value="Genomic_DNA"/>
</dbReference>
<keyword evidence="3" id="KW-0269">Exonuclease</keyword>
<dbReference type="SUPFAM" id="SSF56219">
    <property type="entry name" value="DNase I-like"/>
    <property type="match status" value="1"/>
</dbReference>
<evidence type="ECO:0000259" key="2">
    <source>
        <dbReference type="Pfam" id="PF03372"/>
    </source>
</evidence>
<dbReference type="GO" id="GO:0004519">
    <property type="term" value="F:endonuclease activity"/>
    <property type="evidence" value="ECO:0007669"/>
    <property type="project" value="UniProtKB-KW"/>
</dbReference>
<keyword evidence="3" id="KW-0540">Nuclease</keyword>
<protein>
    <submittedName>
        <fullName evidence="3">Endonuclease/exonuclease/phosphatase family protein</fullName>
    </submittedName>
</protein>
<keyword evidence="3" id="KW-0255">Endonuclease</keyword>
<evidence type="ECO:0000313" key="3">
    <source>
        <dbReference type="EMBL" id="PXA70769.1"/>
    </source>
</evidence>
<dbReference type="Proteomes" id="UP000246722">
    <property type="component" value="Unassembled WGS sequence"/>
</dbReference>
<keyword evidence="1" id="KW-0812">Transmembrane</keyword>
<feature type="transmembrane region" description="Helical" evidence="1">
    <location>
        <begin position="43"/>
        <end position="63"/>
    </location>
</feature>
<dbReference type="OrthoDB" id="2340043at2"/>
<organism evidence="3 4">
    <name type="scientific">Cryobacterium arcticum</name>
    <dbReference type="NCBI Taxonomy" id="670052"/>
    <lineage>
        <taxon>Bacteria</taxon>
        <taxon>Bacillati</taxon>
        <taxon>Actinomycetota</taxon>
        <taxon>Actinomycetes</taxon>
        <taxon>Micrococcales</taxon>
        <taxon>Microbacteriaceae</taxon>
        <taxon>Cryobacterium</taxon>
    </lineage>
</organism>
<dbReference type="AlphaFoldDB" id="A0A317ZU34"/>
<keyword evidence="3" id="KW-0378">Hydrolase</keyword>
<keyword evidence="1" id="KW-1133">Transmembrane helix</keyword>
<dbReference type="Pfam" id="PF03372">
    <property type="entry name" value="Exo_endo_phos"/>
    <property type="match status" value="1"/>
</dbReference>
<keyword evidence="4" id="KW-1185">Reference proteome</keyword>
<comment type="caution">
    <text evidence="3">The sequence shown here is derived from an EMBL/GenBank/DDBJ whole genome shotgun (WGS) entry which is preliminary data.</text>
</comment>
<name>A0A317ZU34_9MICO</name>
<dbReference type="Gene3D" id="3.60.10.10">
    <property type="entry name" value="Endonuclease/exonuclease/phosphatase"/>
    <property type="match status" value="1"/>
</dbReference>
<reference evidence="3 4" key="1">
    <citation type="submission" date="2018-05" db="EMBL/GenBank/DDBJ databases">
        <title>Genetic diversity of glacier-inhabiting Cryobacterium bacteria in China and description of Cryobacterium mengkeensis sp. nov. and Arthrobacter glacialis sp. nov.</title>
        <authorList>
            <person name="Liu Q."/>
            <person name="Xin Y.-H."/>
        </authorList>
    </citation>
    <scope>NUCLEOTIDE SEQUENCE [LARGE SCALE GENOMIC DNA]</scope>
    <source>
        <strain evidence="3 4">SK-1</strain>
    </source>
</reference>
<sequence>MVSALARIIVVLVTIAVLAVLAWPQFFGLQNAWVVAHAVSLRGLAVIVAVALVALLAVLLLLVRPLRGTTALLMVLLVLFGAVNTGILLHRGIGAGSVSAAETDAEADASITVLSWNTLGDEPGAENIAALAIAEGADVITLPETTEETGVLIAEAMRAAGRPMWVHTLAFDLISKARSTTLLISPDLGDYTVTSAEGSGPPGNTNVLPTVVAAPADGDGPTIIAVHAVAPIQWEMSNWRSDLDWLAEECSSAADSNVIMAGDFNATLDHFAGHADTGSDQLGGCRDAALSAGSAAVGTWPTWAPRLLGSPIDHVLATPNWRVDEMRVIGTEDGAGSDHRPIVATLSPAPA</sequence>
<feature type="transmembrane region" description="Helical" evidence="1">
    <location>
        <begin position="70"/>
        <end position="89"/>
    </location>
</feature>
<feature type="domain" description="Endonuclease/exonuclease/phosphatase" evidence="2">
    <location>
        <begin position="114"/>
        <end position="339"/>
    </location>
</feature>
<proteinExistence type="predicted"/>
<dbReference type="RefSeq" id="WP_110126149.1">
    <property type="nucleotide sequence ID" value="NZ_QHLY01000007.1"/>
</dbReference>
<dbReference type="InterPro" id="IPR036691">
    <property type="entry name" value="Endo/exonu/phosph_ase_sf"/>
</dbReference>
<gene>
    <name evidence="3" type="ORF">CTB96_06795</name>
</gene>
<feature type="transmembrane region" description="Helical" evidence="1">
    <location>
        <begin position="5"/>
        <end position="23"/>
    </location>
</feature>
<evidence type="ECO:0000256" key="1">
    <source>
        <dbReference type="SAM" id="Phobius"/>
    </source>
</evidence>
<evidence type="ECO:0000313" key="4">
    <source>
        <dbReference type="Proteomes" id="UP000246722"/>
    </source>
</evidence>
<keyword evidence="1" id="KW-0472">Membrane</keyword>
<dbReference type="GO" id="GO:0004527">
    <property type="term" value="F:exonuclease activity"/>
    <property type="evidence" value="ECO:0007669"/>
    <property type="project" value="UniProtKB-KW"/>
</dbReference>
<accession>A0A317ZU34</accession>